<sequence>MDLKWMADERKMWDAKALKKDLAKLEKDPKVAEKIEHLDYCSTKLQEARITEKLLVDNPSRLGVAADQVADKLAEVRLRMDRINDDINNTLASPEIQTLHATQIQADLATSLRNTRGQHLMDGGDKLRATVDAGANLAVNATKVGVVAADAGATAVSAVGMVGGAVNIPLGATRVVTGTATAVREGLMAHKAGDVKKNAHDARSAAYLSGEDALAAVAKRVEMKQTKNQVHHTLAAVAGASAAVAGGATVVAGSAAVVAGAMGAGTFGAGAAPAAIVATATGAVATGAGLVATGASVGVVVYDVGRHAHSKSMKQSVADTEKALSKLEKYGMKELPNITKLENKEYKQALLETVDNEKDKYFVGKLKNRINNDLENNQMVIEAGMKVNAVMDKAADLVKSAGQALRSLPSPGEIMSQAQTKYNDTKVGHATAVIAGAGAAYLAVNAKVAGAGIEAAGKLGKFVTDSVKANLQAVHQGLTNCYQERKRGIVLDSNAVHKGDSVRAKMNSAREVTLTTSDVKTIISLQKFSDKHGLMPPGNAAPDILTMKELQRCCGIKKITRDSGAAAEAFANRLKEDCLQAAGQRNGHGIIAADLPEEAASVKLARQLGMKDADIVRVVNSQMHADKNVQKAGQDSLRNHVRMK</sequence>
<organism evidence="1 2">
    <name type="scientific">Prosthecobacter algae</name>
    <dbReference type="NCBI Taxonomy" id="1144682"/>
    <lineage>
        <taxon>Bacteria</taxon>
        <taxon>Pseudomonadati</taxon>
        <taxon>Verrucomicrobiota</taxon>
        <taxon>Verrucomicrobiia</taxon>
        <taxon>Verrucomicrobiales</taxon>
        <taxon>Verrucomicrobiaceae</taxon>
        <taxon>Prosthecobacter</taxon>
    </lineage>
</organism>
<gene>
    <name evidence="1" type="ORF">GCM10023213_46930</name>
</gene>
<proteinExistence type="predicted"/>
<keyword evidence="2" id="KW-1185">Reference proteome</keyword>
<evidence type="ECO:0000313" key="2">
    <source>
        <dbReference type="Proteomes" id="UP001499852"/>
    </source>
</evidence>
<protein>
    <submittedName>
        <fullName evidence="1">Uncharacterized protein</fullName>
    </submittedName>
</protein>
<dbReference type="Proteomes" id="UP001499852">
    <property type="component" value="Unassembled WGS sequence"/>
</dbReference>
<comment type="caution">
    <text evidence="1">The sequence shown here is derived from an EMBL/GenBank/DDBJ whole genome shotgun (WGS) entry which is preliminary data.</text>
</comment>
<dbReference type="EMBL" id="BAABIA010000013">
    <property type="protein sequence ID" value="GAA5149350.1"/>
    <property type="molecule type" value="Genomic_DNA"/>
</dbReference>
<evidence type="ECO:0000313" key="1">
    <source>
        <dbReference type="EMBL" id="GAA5149350.1"/>
    </source>
</evidence>
<reference evidence="2" key="1">
    <citation type="journal article" date="2019" name="Int. J. Syst. Evol. Microbiol.">
        <title>The Global Catalogue of Microorganisms (GCM) 10K type strain sequencing project: providing services to taxonomists for standard genome sequencing and annotation.</title>
        <authorList>
            <consortium name="The Broad Institute Genomics Platform"/>
            <consortium name="The Broad Institute Genome Sequencing Center for Infectious Disease"/>
            <person name="Wu L."/>
            <person name="Ma J."/>
        </authorList>
    </citation>
    <scope>NUCLEOTIDE SEQUENCE [LARGE SCALE GENOMIC DNA]</scope>
    <source>
        <strain evidence="2">JCM 18053</strain>
    </source>
</reference>
<name>A0ABP9PP98_9BACT</name>
<accession>A0ABP9PP98</accession>